<dbReference type="PANTHER" id="PTHR17571:SF34">
    <property type="entry name" value="ACROSOMAL PROTEIN SP-10"/>
    <property type="match status" value="1"/>
</dbReference>
<protein>
    <submittedName>
        <fullName evidence="3">Uncharacterized protein LOC118272827 isoform X1</fullName>
    </submittedName>
</protein>
<accession>A0A9R0EMQ5</accession>
<evidence type="ECO:0000313" key="2">
    <source>
        <dbReference type="Proteomes" id="UP000829999"/>
    </source>
</evidence>
<dbReference type="OrthoDB" id="194358at2759"/>
<sequence length="1309" mass="148879">MVSLKTTIIKLQMELVTKLKELRVAVGRGKIDEVKNIVKWFEQDVDRIRTLSKAYENTRACPTQDDLVIAACSHNQKHVLDYLLSQTDILYYLTDSTQNITEVIEKRTEAVRHALRLEDFEMVVKLYDYWIGDLYWKGHRKDNFEMLGKILNGANNYKNGDKNFLGWVCSIFKKILIRCRFMTINQQLIIDFESIIKVNDFQQKLYNTLPKPLSHYAVAEDTAAEGTNGKDTVETARVILNLLNIYDEYSVIDKVRIKDVTKEKQIKSYFEDTDSIYFRALADIKYEFYFRKVDFNMALLLLEKLYIIRNYLKKHFNTNQLQTASKTYREIEYAIYHLIYRTSEDWRLYLPADRQLTEETHHIGIYNGAMGRLKTTYDIHKLYNSPVLYLEREHYKTCLRNLKDILNEYCIKPDPVIDGEQNNTNTEKLLDENYLKPKMKVSDHYSLNKIITYIEALEQTTDTDIITIERVLQVIGEMVKAEGTGGESSHLSKETKTYLQIAISADTIKHLKGIRDFLSHAHKGQLSIRIDIENNQADMLLNVKEELVEIKEKIVPIRDLCKLVLDNSLLQHGLDLLDKRIKALPARARQRIDEIKSGFEKHAKNFVSESGEYYRKVWKPAKMSHQLLVEIPMLLKNKDEILSKKEEINKEINNKTMNILSAYKHNAIQTLERMKTNNDCVDKVNPTLEFHKINPLKCSPTLNDINITKDRLKSKKISINEIESLTDNLQLWQSVVEFANLVRKYQKGDGDKGTNNTSAEATAAKDTAEEKTKAEYTAAEHTVTEYTTAEDTAVEDTAVEKTTAEYTTAEDTAVEKTVAEYTTAEDTAVEKTVAEYTTAEDTAVEDTAAGKTAAEDTAVEKTVAEYTTAEDTAVEKTVAEYTTAEDTAVEKIFAEYTTAENTAVEDTAAGRTTGEDTAAEKTTAEDTATEDIAAEGTAAEDTAAEDTAAEDTAAEDTAAEDTATEDTAAEDIAAEDTAAEDTRLWQSGNGDTAAEDTTAHWKSVVDLAKLVTRLWQSVVDFAKLVTRFSQSGNGDTAAEDTTAHWKSVVDLAELVNQEPSTYPPSTDKINFILNKVQGVCPGNNQSTNNTFTGIKNLNEEVEKKSKTYIEVKEYTKRHELTTCLINRIKRLRATLRYPEQIPLRELVQLYKLDPKFRFELEMLLADIENVMNITKQNSRKSRGLLEYIVLGNVLDHGNAFLEVIGDLIDSQELPRELLSKAISYADDQEAVEALEALFQHNVDFDTINDGTLANMNDAQKGYYSKFKKSQNWKSYAMLLKIKPKRIKEIKQKTVNKQTVANHSSKNKIS</sequence>
<dbReference type="Pfam" id="PF07382">
    <property type="entry name" value="HC2"/>
    <property type="match status" value="1"/>
</dbReference>
<dbReference type="RefSeq" id="XP_035445415.2">
    <property type="nucleotide sequence ID" value="XM_035589522.2"/>
</dbReference>
<proteinExistence type="predicted"/>
<dbReference type="GO" id="GO:0030527">
    <property type="term" value="F:structural constituent of chromatin"/>
    <property type="evidence" value="ECO:0007669"/>
    <property type="project" value="InterPro"/>
</dbReference>
<feature type="region of interest" description="Disordered" evidence="1">
    <location>
        <begin position="903"/>
        <end position="995"/>
    </location>
</feature>
<feature type="region of interest" description="Disordered" evidence="1">
    <location>
        <begin position="746"/>
        <end position="784"/>
    </location>
</feature>
<feature type="compositionally biased region" description="Acidic residues" evidence="1">
    <location>
        <begin position="942"/>
        <end position="979"/>
    </location>
</feature>
<dbReference type="PANTHER" id="PTHR17571">
    <property type="entry name" value="URINARY PROTEIN RUP /ACROSOMAL PROTEIN SP-10"/>
    <property type="match status" value="1"/>
</dbReference>
<dbReference type="InterPro" id="IPR009970">
    <property type="entry name" value="HC2"/>
</dbReference>
<reference evidence="3" key="1">
    <citation type="submission" date="2025-08" db="UniProtKB">
        <authorList>
            <consortium name="RefSeq"/>
        </authorList>
    </citation>
    <scope>IDENTIFICATION</scope>
    <source>
        <tissue evidence="3">Whole larval tissue</tissue>
    </source>
</reference>
<dbReference type="GO" id="GO:0003677">
    <property type="term" value="F:DNA binding"/>
    <property type="evidence" value="ECO:0007669"/>
    <property type="project" value="InterPro"/>
</dbReference>
<organism evidence="2 3">
    <name type="scientific">Spodoptera frugiperda</name>
    <name type="common">Fall armyworm</name>
    <dbReference type="NCBI Taxonomy" id="7108"/>
    <lineage>
        <taxon>Eukaryota</taxon>
        <taxon>Metazoa</taxon>
        <taxon>Ecdysozoa</taxon>
        <taxon>Arthropoda</taxon>
        <taxon>Hexapoda</taxon>
        <taxon>Insecta</taxon>
        <taxon>Pterygota</taxon>
        <taxon>Neoptera</taxon>
        <taxon>Endopterygota</taxon>
        <taxon>Lepidoptera</taxon>
        <taxon>Glossata</taxon>
        <taxon>Ditrysia</taxon>
        <taxon>Noctuoidea</taxon>
        <taxon>Noctuidae</taxon>
        <taxon>Amphipyrinae</taxon>
        <taxon>Spodoptera</taxon>
    </lineage>
</organism>
<feature type="compositionally biased region" description="Low complexity" evidence="1">
    <location>
        <begin position="775"/>
        <end position="784"/>
    </location>
</feature>
<evidence type="ECO:0000313" key="3">
    <source>
        <dbReference type="RefSeq" id="XP_035445415.2"/>
    </source>
</evidence>
<gene>
    <name evidence="3" type="primary">LOC118272827</name>
</gene>
<dbReference type="GeneID" id="118272827"/>
<dbReference type="InterPro" id="IPR052671">
    <property type="entry name" value="Acrosomal_SP-10-like"/>
</dbReference>
<keyword evidence="2" id="KW-1185">Reference proteome</keyword>
<dbReference type="Proteomes" id="UP000829999">
    <property type="component" value="Chromosome 4"/>
</dbReference>
<name>A0A9R0EMQ5_SPOFR</name>
<dbReference type="GO" id="GO:0030261">
    <property type="term" value="P:chromosome condensation"/>
    <property type="evidence" value="ECO:0007669"/>
    <property type="project" value="InterPro"/>
</dbReference>
<evidence type="ECO:0000256" key="1">
    <source>
        <dbReference type="SAM" id="MobiDB-lite"/>
    </source>
</evidence>